<evidence type="ECO:0000259" key="4">
    <source>
        <dbReference type="PROSITE" id="PS51502"/>
    </source>
</evidence>
<dbReference type="PROSITE" id="PS51502">
    <property type="entry name" value="S_R_A_B_BARREL"/>
    <property type="match status" value="1"/>
</dbReference>
<feature type="transmembrane region" description="Helical" evidence="3">
    <location>
        <begin position="141"/>
        <end position="163"/>
    </location>
</feature>
<evidence type="ECO:0000313" key="5">
    <source>
        <dbReference type="EMBL" id="KAJ4973935.1"/>
    </source>
</evidence>
<dbReference type="EMBL" id="JAMYWD010000004">
    <property type="protein sequence ID" value="KAJ4973935.1"/>
    <property type="molecule type" value="Genomic_DNA"/>
</dbReference>
<organism evidence="5 6">
    <name type="scientific">Protea cynaroides</name>
    <dbReference type="NCBI Taxonomy" id="273540"/>
    <lineage>
        <taxon>Eukaryota</taxon>
        <taxon>Viridiplantae</taxon>
        <taxon>Streptophyta</taxon>
        <taxon>Embryophyta</taxon>
        <taxon>Tracheophyta</taxon>
        <taxon>Spermatophyta</taxon>
        <taxon>Magnoliopsida</taxon>
        <taxon>Proteales</taxon>
        <taxon>Proteaceae</taxon>
        <taxon>Protea</taxon>
    </lineage>
</organism>
<dbReference type="Gene3D" id="3.30.70.100">
    <property type="match status" value="1"/>
</dbReference>
<dbReference type="AlphaFoldDB" id="A0A9Q0QW48"/>
<dbReference type="InterPro" id="IPR044662">
    <property type="entry name" value="HS1/DABB1-like"/>
</dbReference>
<evidence type="ECO:0000256" key="1">
    <source>
        <dbReference type="ARBA" id="ARBA00011738"/>
    </source>
</evidence>
<name>A0A9Q0QW48_9MAGN</name>
<protein>
    <recommendedName>
        <fullName evidence="4">Stress-response A/B barrel domain-containing protein</fullName>
    </recommendedName>
</protein>
<comment type="caution">
    <text evidence="5">The sequence shown here is derived from an EMBL/GenBank/DDBJ whole genome shotgun (WGS) entry which is preliminary data.</text>
</comment>
<dbReference type="PANTHER" id="PTHR33178:SF10">
    <property type="entry name" value="STRESS-RESPONSE A_B BARREL DOMAIN-CONTAINING PROTEIN"/>
    <property type="match status" value="1"/>
</dbReference>
<dbReference type="InterPro" id="IPR011008">
    <property type="entry name" value="Dimeric_a/b-barrel"/>
</dbReference>
<dbReference type="Pfam" id="PF07876">
    <property type="entry name" value="Dabb"/>
    <property type="match status" value="1"/>
</dbReference>
<dbReference type="InterPro" id="IPR013097">
    <property type="entry name" value="Dabb"/>
</dbReference>
<gene>
    <name evidence="5" type="ORF">NE237_007109</name>
</gene>
<evidence type="ECO:0000256" key="2">
    <source>
        <dbReference type="SAM" id="MobiDB-lite"/>
    </source>
</evidence>
<accession>A0A9Q0QW48</accession>
<dbReference type="PANTHER" id="PTHR33178">
    <property type="match status" value="1"/>
</dbReference>
<evidence type="ECO:0000256" key="3">
    <source>
        <dbReference type="SAM" id="Phobius"/>
    </source>
</evidence>
<evidence type="ECO:0000313" key="6">
    <source>
        <dbReference type="Proteomes" id="UP001141806"/>
    </source>
</evidence>
<dbReference type="SMART" id="SM00886">
    <property type="entry name" value="Dabb"/>
    <property type="match status" value="1"/>
</dbReference>
<dbReference type="GO" id="GO:0009865">
    <property type="term" value="P:pollen tube adhesion"/>
    <property type="evidence" value="ECO:0007669"/>
    <property type="project" value="TreeGrafter"/>
</dbReference>
<dbReference type="Proteomes" id="UP001141806">
    <property type="component" value="Unassembled WGS sequence"/>
</dbReference>
<keyword evidence="6" id="KW-1185">Reference proteome</keyword>
<keyword evidence="3" id="KW-0472">Membrane</keyword>
<feature type="region of interest" description="Disordered" evidence="2">
    <location>
        <begin position="180"/>
        <end position="208"/>
    </location>
</feature>
<proteinExistence type="predicted"/>
<dbReference type="SUPFAM" id="SSF54909">
    <property type="entry name" value="Dimeric alpha+beta barrel"/>
    <property type="match status" value="1"/>
</dbReference>
<keyword evidence="3" id="KW-1133">Transmembrane helix</keyword>
<keyword evidence="3" id="KW-0812">Transmembrane</keyword>
<comment type="subunit">
    <text evidence="1">Homodimer.</text>
</comment>
<sequence>MSKDYEPTRVVRVAKHFVFMQSKENVSSETMDEVIKGFSNLAINTENMKEFKWGTNCSSETFDADKFTHVFEATFETEHEVKQFVASKAHVDLIEKYVKPTAQKEVQKKKPKSLVSSSDTDVEGSTPWPYESSLRVIGVTIWSFALATGVVTVLLLSLLYTGVSLSAEFPPSRERCAQIERPVEHHGQAAEELHRKKLRREKEKGRTN</sequence>
<reference evidence="5" key="1">
    <citation type="journal article" date="2023" name="Plant J.">
        <title>The genome of the king protea, Protea cynaroides.</title>
        <authorList>
            <person name="Chang J."/>
            <person name="Duong T.A."/>
            <person name="Schoeman C."/>
            <person name="Ma X."/>
            <person name="Roodt D."/>
            <person name="Barker N."/>
            <person name="Li Z."/>
            <person name="Van de Peer Y."/>
            <person name="Mizrachi E."/>
        </authorList>
    </citation>
    <scope>NUCLEOTIDE SEQUENCE</scope>
    <source>
        <tissue evidence="5">Young leaves</tissue>
    </source>
</reference>
<feature type="domain" description="Stress-response A/B barrel" evidence="4">
    <location>
        <begin position="14"/>
        <end position="110"/>
    </location>
</feature>